<dbReference type="RefSeq" id="WP_188827616.1">
    <property type="nucleotide sequence ID" value="NZ_BMMW01000001.1"/>
</dbReference>
<evidence type="ECO:0000313" key="1">
    <source>
        <dbReference type="EMBL" id="GGK40631.1"/>
    </source>
</evidence>
<protein>
    <recommendedName>
        <fullName evidence="3">ESX-1 secretion-associated protein</fullName>
    </recommendedName>
</protein>
<name>A0A917QBA4_9NOCA</name>
<sequence length="102" mass="10969">MLKVDIDNLNQLATTVGTAATDIDNLDVRTLGDTIGAALPGCQLGAACSQAGEFVEGAWLRASQRLQKLSTLVRESASAVQLTDEEFKKRLDTMDFVARGER</sequence>
<comment type="caution">
    <text evidence="1">The sequence shown here is derived from an EMBL/GenBank/DDBJ whole genome shotgun (WGS) entry which is preliminary data.</text>
</comment>
<organism evidence="1 2">
    <name type="scientific">Nocardia camponoti</name>
    <dbReference type="NCBI Taxonomy" id="1616106"/>
    <lineage>
        <taxon>Bacteria</taxon>
        <taxon>Bacillati</taxon>
        <taxon>Actinomycetota</taxon>
        <taxon>Actinomycetes</taxon>
        <taxon>Mycobacteriales</taxon>
        <taxon>Nocardiaceae</taxon>
        <taxon>Nocardia</taxon>
    </lineage>
</organism>
<keyword evidence="2" id="KW-1185">Reference proteome</keyword>
<evidence type="ECO:0008006" key="3">
    <source>
        <dbReference type="Google" id="ProtNLM"/>
    </source>
</evidence>
<gene>
    <name evidence="1" type="ORF">GCM10011591_10270</name>
</gene>
<dbReference type="EMBL" id="BMMW01000001">
    <property type="protein sequence ID" value="GGK40631.1"/>
    <property type="molecule type" value="Genomic_DNA"/>
</dbReference>
<dbReference type="Proteomes" id="UP000612956">
    <property type="component" value="Unassembled WGS sequence"/>
</dbReference>
<reference evidence="1" key="1">
    <citation type="journal article" date="2014" name="Int. J. Syst. Evol. Microbiol.">
        <title>Complete genome sequence of Corynebacterium casei LMG S-19264T (=DSM 44701T), isolated from a smear-ripened cheese.</title>
        <authorList>
            <consortium name="US DOE Joint Genome Institute (JGI-PGF)"/>
            <person name="Walter F."/>
            <person name="Albersmeier A."/>
            <person name="Kalinowski J."/>
            <person name="Ruckert C."/>
        </authorList>
    </citation>
    <scope>NUCLEOTIDE SEQUENCE</scope>
    <source>
        <strain evidence="1">CGMCC 4.7278</strain>
    </source>
</reference>
<proteinExistence type="predicted"/>
<reference evidence="1" key="2">
    <citation type="submission" date="2020-09" db="EMBL/GenBank/DDBJ databases">
        <authorList>
            <person name="Sun Q."/>
            <person name="Zhou Y."/>
        </authorList>
    </citation>
    <scope>NUCLEOTIDE SEQUENCE</scope>
    <source>
        <strain evidence="1">CGMCC 4.7278</strain>
    </source>
</reference>
<evidence type="ECO:0000313" key="2">
    <source>
        <dbReference type="Proteomes" id="UP000612956"/>
    </source>
</evidence>
<dbReference type="AlphaFoldDB" id="A0A917QBA4"/>
<accession>A0A917QBA4</accession>